<feature type="non-terminal residue" evidence="1">
    <location>
        <position position="112"/>
    </location>
</feature>
<accession>E9JDI1</accession>
<dbReference type="AlphaFoldDB" id="E9JDI1"/>
<protein>
    <submittedName>
        <fullName evidence="1">Uncharacterized protein</fullName>
    </submittedName>
</protein>
<feature type="non-terminal residue" evidence="1">
    <location>
        <position position="1"/>
    </location>
</feature>
<gene>
    <name evidence="1" type="ORF">SINV_14057</name>
</gene>
<sequence length="112" mass="13163">DTFWISLQDTHSWLYSSPIKQLIIIKCKDHGQVKNTIENTGKISLQTNCELTTHEMTLRTQNILNETKVELFLPEYISLLEEKIKTNTQQIEIKKIIQDPLKLRNLKTKLKK</sequence>
<organism>
    <name type="scientific">Solenopsis invicta</name>
    <name type="common">Red imported fire ant</name>
    <name type="synonym">Solenopsis wagneri</name>
    <dbReference type="NCBI Taxonomy" id="13686"/>
    <lineage>
        <taxon>Eukaryota</taxon>
        <taxon>Metazoa</taxon>
        <taxon>Ecdysozoa</taxon>
        <taxon>Arthropoda</taxon>
        <taxon>Hexapoda</taxon>
        <taxon>Insecta</taxon>
        <taxon>Pterygota</taxon>
        <taxon>Neoptera</taxon>
        <taxon>Endopterygota</taxon>
        <taxon>Hymenoptera</taxon>
        <taxon>Apocrita</taxon>
        <taxon>Aculeata</taxon>
        <taxon>Formicoidea</taxon>
        <taxon>Formicidae</taxon>
        <taxon>Myrmicinae</taxon>
        <taxon>Solenopsis</taxon>
    </lineage>
</organism>
<proteinExistence type="predicted"/>
<reference evidence="1" key="1">
    <citation type="journal article" date="2011" name="Proc. Natl. Acad. Sci. U.S.A.">
        <title>The genome of the fire ant Solenopsis invicta.</title>
        <authorList>
            <person name="Wurm Y."/>
            <person name="Wang J."/>
            <person name="Riba-Grognuz O."/>
            <person name="Corona M."/>
            <person name="Nygaard S."/>
            <person name="Hunt B.G."/>
            <person name="Ingram K.K."/>
            <person name="Falquet L."/>
            <person name="Nipitwattanaphon M."/>
            <person name="Gotzek D."/>
            <person name="Dijkstra M.B."/>
            <person name="Oettler J."/>
            <person name="Comtesse F."/>
            <person name="Shih C.J."/>
            <person name="Wu W.J."/>
            <person name="Yang C.C."/>
            <person name="Thomas J."/>
            <person name="Beaudoing E."/>
            <person name="Pradervand S."/>
            <person name="Flegel V."/>
            <person name="Cook E.D."/>
            <person name="Fabbretti R."/>
            <person name="Stockinger H."/>
            <person name="Long L."/>
            <person name="Farmerie W.G."/>
            <person name="Oakey J."/>
            <person name="Boomsma J.J."/>
            <person name="Pamilo P."/>
            <person name="Yi S.V."/>
            <person name="Heinze J."/>
            <person name="Goodisman M.A."/>
            <person name="Farinelli L."/>
            <person name="Harshman K."/>
            <person name="Hulo N."/>
            <person name="Cerutti L."/>
            <person name="Xenarios I."/>
            <person name="Shoemaker D."/>
            <person name="Keller L."/>
        </authorList>
    </citation>
    <scope>NUCLEOTIDE SEQUENCE [LARGE SCALE GENOMIC DNA]</scope>
</reference>
<dbReference type="EMBL" id="GL771867">
    <property type="protein sequence ID" value="EFZ09122.1"/>
    <property type="molecule type" value="Genomic_DNA"/>
</dbReference>
<evidence type="ECO:0000313" key="1">
    <source>
        <dbReference type="EMBL" id="EFZ09122.1"/>
    </source>
</evidence>
<dbReference type="HOGENOM" id="CLU_2152154_0_0_1"/>
<name>E9JDI1_SOLIN</name>